<dbReference type="InterPro" id="IPR036513">
    <property type="entry name" value="STAS_dom_sf"/>
</dbReference>
<dbReference type="CDD" id="cd07043">
    <property type="entry name" value="STAS_anti-anti-sigma_factors"/>
    <property type="match status" value="1"/>
</dbReference>
<reference evidence="4 5" key="1">
    <citation type="submission" date="2020-01" db="EMBL/GenBank/DDBJ databases">
        <title>Paenibacillus soybeanensis sp. nov. isolated from the nodules of soybean (Glycine max(L.) Merr).</title>
        <authorList>
            <person name="Wang H."/>
        </authorList>
    </citation>
    <scope>NUCLEOTIDE SEQUENCE [LARGE SCALE GENOMIC DNA]</scope>
    <source>
        <strain evidence="4 5">DSM 23054</strain>
    </source>
</reference>
<gene>
    <name evidence="4" type="ORF">GT003_05915</name>
</gene>
<dbReference type="InterPro" id="IPR002645">
    <property type="entry name" value="STAS_dom"/>
</dbReference>
<sequence>MNVTVDTQNQIRTVRISGRLDGTTMQELEERFLRLADEGGSRFVFDLSLLDYISSAGLRVMLLAVKKTKAVGGKLALFGLNDNVNEIFRISGFSTIFSLFSAEEEALAFVS</sequence>
<accession>A0A7X4YLI5</accession>
<evidence type="ECO:0000313" key="5">
    <source>
        <dbReference type="Proteomes" id="UP000558113"/>
    </source>
</evidence>
<evidence type="ECO:0000313" key="4">
    <source>
        <dbReference type="EMBL" id="NBC68515.1"/>
    </source>
</evidence>
<dbReference type="RefSeq" id="WP_161695442.1">
    <property type="nucleotide sequence ID" value="NZ_JAAAMU010000003.1"/>
</dbReference>
<dbReference type="OrthoDB" id="9794628at2"/>
<dbReference type="AlphaFoldDB" id="A0A7X4YLI5"/>
<dbReference type="SUPFAM" id="SSF52091">
    <property type="entry name" value="SpoIIaa-like"/>
    <property type="match status" value="1"/>
</dbReference>
<dbReference type="NCBIfam" id="TIGR00377">
    <property type="entry name" value="ant_ant_sig"/>
    <property type="match status" value="1"/>
</dbReference>
<organism evidence="4 5">
    <name type="scientific">Paenibacillus sacheonensis</name>
    <dbReference type="NCBI Taxonomy" id="742054"/>
    <lineage>
        <taxon>Bacteria</taxon>
        <taxon>Bacillati</taxon>
        <taxon>Bacillota</taxon>
        <taxon>Bacilli</taxon>
        <taxon>Bacillales</taxon>
        <taxon>Paenibacillaceae</taxon>
        <taxon>Paenibacillus</taxon>
    </lineage>
</organism>
<evidence type="ECO:0000259" key="3">
    <source>
        <dbReference type="PROSITE" id="PS50801"/>
    </source>
</evidence>
<evidence type="ECO:0000256" key="1">
    <source>
        <dbReference type="ARBA" id="ARBA00009013"/>
    </source>
</evidence>
<dbReference type="PROSITE" id="PS50801">
    <property type="entry name" value="STAS"/>
    <property type="match status" value="1"/>
</dbReference>
<name>A0A7X4YLI5_9BACL</name>
<dbReference type="GO" id="GO:0043856">
    <property type="term" value="F:anti-sigma factor antagonist activity"/>
    <property type="evidence" value="ECO:0007669"/>
    <property type="project" value="InterPro"/>
</dbReference>
<dbReference type="InterPro" id="IPR003658">
    <property type="entry name" value="Anti-sigma_ant"/>
</dbReference>
<comment type="caution">
    <text evidence="4">The sequence shown here is derived from an EMBL/GenBank/DDBJ whole genome shotgun (WGS) entry which is preliminary data.</text>
</comment>
<dbReference type="Proteomes" id="UP000558113">
    <property type="component" value="Unassembled WGS sequence"/>
</dbReference>
<evidence type="ECO:0000256" key="2">
    <source>
        <dbReference type="RuleBase" id="RU003749"/>
    </source>
</evidence>
<dbReference type="PANTHER" id="PTHR33495:SF14">
    <property type="entry name" value="ANTI-SIGMA FACTOR ANTAGONIST"/>
    <property type="match status" value="1"/>
</dbReference>
<proteinExistence type="inferred from homology"/>
<feature type="domain" description="STAS" evidence="3">
    <location>
        <begin position="1"/>
        <end position="110"/>
    </location>
</feature>
<dbReference type="PANTHER" id="PTHR33495">
    <property type="entry name" value="ANTI-SIGMA FACTOR ANTAGONIST TM_1081-RELATED-RELATED"/>
    <property type="match status" value="1"/>
</dbReference>
<keyword evidence="5" id="KW-1185">Reference proteome</keyword>
<dbReference type="Gene3D" id="3.30.750.24">
    <property type="entry name" value="STAS domain"/>
    <property type="match status" value="1"/>
</dbReference>
<protein>
    <recommendedName>
        <fullName evidence="2">Anti-sigma factor antagonist</fullName>
    </recommendedName>
</protein>
<comment type="similarity">
    <text evidence="1 2">Belongs to the anti-sigma-factor antagonist family.</text>
</comment>
<dbReference type="Pfam" id="PF01740">
    <property type="entry name" value="STAS"/>
    <property type="match status" value="1"/>
</dbReference>
<dbReference type="EMBL" id="JAAAMU010000003">
    <property type="protein sequence ID" value="NBC68515.1"/>
    <property type="molecule type" value="Genomic_DNA"/>
</dbReference>